<gene>
    <name evidence="1" type="ORF">LANO_0H05776G</name>
</gene>
<organism evidence="1 2">
    <name type="scientific">Lachancea nothofagi CBS 11611</name>
    <dbReference type="NCBI Taxonomy" id="1266666"/>
    <lineage>
        <taxon>Eukaryota</taxon>
        <taxon>Fungi</taxon>
        <taxon>Dikarya</taxon>
        <taxon>Ascomycota</taxon>
        <taxon>Saccharomycotina</taxon>
        <taxon>Saccharomycetes</taxon>
        <taxon>Saccharomycetales</taxon>
        <taxon>Saccharomycetaceae</taxon>
        <taxon>Lachancea</taxon>
    </lineage>
</organism>
<accession>A0A1G4KLK7</accession>
<evidence type="ECO:0000313" key="1">
    <source>
        <dbReference type="EMBL" id="SCV05360.1"/>
    </source>
</evidence>
<name>A0A1G4KLK7_9SACH</name>
<dbReference type="EMBL" id="LT598447">
    <property type="protein sequence ID" value="SCV05360.1"/>
    <property type="molecule type" value="Genomic_DNA"/>
</dbReference>
<proteinExistence type="predicted"/>
<dbReference type="AlphaFoldDB" id="A0A1G4KLK7"/>
<dbReference type="Proteomes" id="UP000189911">
    <property type="component" value="Chromosome H"/>
</dbReference>
<reference evidence="2" key="1">
    <citation type="submission" date="2016-03" db="EMBL/GenBank/DDBJ databases">
        <authorList>
            <person name="Devillers Hugo."/>
        </authorList>
    </citation>
    <scope>NUCLEOTIDE SEQUENCE [LARGE SCALE GENOMIC DNA]</scope>
</reference>
<keyword evidence="2" id="KW-1185">Reference proteome</keyword>
<protein>
    <submittedName>
        <fullName evidence="1">LANO_0H05776g1_1</fullName>
    </submittedName>
</protein>
<evidence type="ECO:0000313" key="2">
    <source>
        <dbReference type="Proteomes" id="UP000189911"/>
    </source>
</evidence>
<sequence>MRAVDTNRRLMRFSGASLKPHAPRPCSNTSALCYRLFDSKAASLGCPTKVSIRSRFPLPRLVYFLSRKNPFPGKNSSSAPPLWFSRQAGRPHPLFFFRLGRNQKKFVPAISPLDHAQARGNGESRAGSSWQRLKGKSIKAKASERILGICNWYCFRDFHIYSFSCPSIRSDSRL</sequence>